<keyword evidence="2" id="KW-1185">Reference proteome</keyword>
<protein>
    <submittedName>
        <fullName evidence="1">Uncharacterized protein</fullName>
    </submittedName>
</protein>
<reference evidence="2" key="1">
    <citation type="journal article" date="2017" name="Nat. Ecol. Evol.">
        <title>Genome expansion and lineage-specific genetic innovations in the forest pathogenic fungi Armillaria.</title>
        <authorList>
            <person name="Sipos G."/>
            <person name="Prasanna A.N."/>
            <person name="Walter M.C."/>
            <person name="O'Connor E."/>
            <person name="Balint B."/>
            <person name="Krizsan K."/>
            <person name="Kiss B."/>
            <person name="Hess J."/>
            <person name="Varga T."/>
            <person name="Slot J."/>
            <person name="Riley R."/>
            <person name="Boka B."/>
            <person name="Rigling D."/>
            <person name="Barry K."/>
            <person name="Lee J."/>
            <person name="Mihaltcheva S."/>
            <person name="LaButti K."/>
            <person name="Lipzen A."/>
            <person name="Waldron R."/>
            <person name="Moloney N.M."/>
            <person name="Sperisen C."/>
            <person name="Kredics L."/>
            <person name="Vagvoelgyi C."/>
            <person name="Patrignani A."/>
            <person name="Fitzpatrick D."/>
            <person name="Nagy I."/>
            <person name="Doyle S."/>
            <person name="Anderson J.B."/>
            <person name="Grigoriev I.V."/>
            <person name="Gueldener U."/>
            <person name="Muensterkoetter M."/>
            <person name="Nagy L.G."/>
        </authorList>
    </citation>
    <scope>NUCLEOTIDE SEQUENCE [LARGE SCALE GENOMIC DNA]</scope>
    <source>
        <strain evidence="2">Ar21-2</strain>
    </source>
</reference>
<evidence type="ECO:0000313" key="1">
    <source>
        <dbReference type="EMBL" id="PBK82352.1"/>
    </source>
</evidence>
<proteinExistence type="predicted"/>
<sequence length="198" mass="22618">MLPILYPLGERFGEDLDRISIAVREIDGETSFASNIVQDPERKCKTRETTCGYKPLPVPVPQSNIWLPGFRVIGANTDLPKHRARLRRECAGWVSCISGEDDQTLCGCGALPARRLRDEMGDENENISRQRTQRLQALASECNTRGFREQDSDMFILETVNMLALDYIVATRRRRQFTSQGIIQRSERLSVYYFKSIA</sequence>
<evidence type="ECO:0000313" key="2">
    <source>
        <dbReference type="Proteomes" id="UP000217790"/>
    </source>
</evidence>
<accession>A0A2H3CT44</accession>
<dbReference type="InParanoid" id="A0A2H3CT44"/>
<dbReference type="Proteomes" id="UP000217790">
    <property type="component" value="Unassembled WGS sequence"/>
</dbReference>
<gene>
    <name evidence="1" type="ORF">ARMGADRAFT_1038676</name>
</gene>
<name>A0A2H3CT44_ARMGA</name>
<organism evidence="1 2">
    <name type="scientific">Armillaria gallica</name>
    <name type="common">Bulbous honey fungus</name>
    <name type="synonym">Armillaria bulbosa</name>
    <dbReference type="NCBI Taxonomy" id="47427"/>
    <lineage>
        <taxon>Eukaryota</taxon>
        <taxon>Fungi</taxon>
        <taxon>Dikarya</taxon>
        <taxon>Basidiomycota</taxon>
        <taxon>Agaricomycotina</taxon>
        <taxon>Agaricomycetes</taxon>
        <taxon>Agaricomycetidae</taxon>
        <taxon>Agaricales</taxon>
        <taxon>Marasmiineae</taxon>
        <taxon>Physalacriaceae</taxon>
        <taxon>Armillaria</taxon>
    </lineage>
</organism>
<dbReference type="EMBL" id="KZ293718">
    <property type="protein sequence ID" value="PBK82352.1"/>
    <property type="molecule type" value="Genomic_DNA"/>
</dbReference>
<dbReference type="AlphaFoldDB" id="A0A2H3CT44"/>